<keyword evidence="2" id="KW-1185">Reference proteome</keyword>
<reference evidence="2" key="1">
    <citation type="journal article" date="2022" name="Nat. Commun.">
        <title>Chromosome evolution and the genetic basis of agronomically important traits in greater yam.</title>
        <authorList>
            <person name="Bredeson J.V."/>
            <person name="Lyons J.B."/>
            <person name="Oniyinde I.O."/>
            <person name="Okereke N.R."/>
            <person name="Kolade O."/>
            <person name="Nnabue I."/>
            <person name="Nwadili C.O."/>
            <person name="Hribova E."/>
            <person name="Parker M."/>
            <person name="Nwogha J."/>
            <person name="Shu S."/>
            <person name="Carlson J."/>
            <person name="Kariba R."/>
            <person name="Muthemba S."/>
            <person name="Knop K."/>
            <person name="Barton G.J."/>
            <person name="Sherwood A.V."/>
            <person name="Lopez-Montes A."/>
            <person name="Asiedu R."/>
            <person name="Jamnadass R."/>
            <person name="Muchugi A."/>
            <person name="Goodstein D."/>
            <person name="Egesi C.N."/>
            <person name="Featherston J."/>
            <person name="Asfaw A."/>
            <person name="Simpson G.G."/>
            <person name="Dolezel J."/>
            <person name="Hendre P.S."/>
            <person name="Van Deynze A."/>
            <person name="Kumar P.L."/>
            <person name="Obidiegwu J.E."/>
            <person name="Bhattacharjee R."/>
            <person name="Rokhsar D.S."/>
        </authorList>
    </citation>
    <scope>NUCLEOTIDE SEQUENCE [LARGE SCALE GENOMIC DNA]</scope>
    <source>
        <strain evidence="2">cv. TDa95/00328</strain>
    </source>
</reference>
<proteinExistence type="predicted"/>
<dbReference type="Proteomes" id="UP000827976">
    <property type="component" value="Chromosome 5"/>
</dbReference>
<gene>
    <name evidence="1" type="ORF">IHE45_05G071200</name>
</gene>
<name>A0ACB7W2R2_DIOAL</name>
<protein>
    <submittedName>
        <fullName evidence="1">Uncharacterized protein</fullName>
    </submittedName>
</protein>
<evidence type="ECO:0000313" key="1">
    <source>
        <dbReference type="EMBL" id="KAH7681654.1"/>
    </source>
</evidence>
<accession>A0ACB7W2R2</accession>
<dbReference type="EMBL" id="CM037015">
    <property type="protein sequence ID" value="KAH7681654.1"/>
    <property type="molecule type" value="Genomic_DNA"/>
</dbReference>
<comment type="caution">
    <text evidence="1">The sequence shown here is derived from an EMBL/GenBank/DDBJ whole genome shotgun (WGS) entry which is preliminary data.</text>
</comment>
<organism evidence="1 2">
    <name type="scientific">Dioscorea alata</name>
    <name type="common">Purple yam</name>
    <dbReference type="NCBI Taxonomy" id="55571"/>
    <lineage>
        <taxon>Eukaryota</taxon>
        <taxon>Viridiplantae</taxon>
        <taxon>Streptophyta</taxon>
        <taxon>Embryophyta</taxon>
        <taxon>Tracheophyta</taxon>
        <taxon>Spermatophyta</taxon>
        <taxon>Magnoliopsida</taxon>
        <taxon>Liliopsida</taxon>
        <taxon>Dioscoreales</taxon>
        <taxon>Dioscoreaceae</taxon>
        <taxon>Dioscorea</taxon>
    </lineage>
</organism>
<sequence>MCDDRMLSQVAKQQERKERTTNHHPFLLLSYPLILLLLLLLLLLSLLPSMSSLVGSQGMAWATAVALSGAVLLVTLFRPRLPVSDKLTLRPCISSNGSKREKGKRVHFAEDLVVEFEDVDQYEEEEEVESQSMRFRNVGRIPGNRLAVYNGILHDRMGRMVCSC</sequence>
<evidence type="ECO:0000313" key="2">
    <source>
        <dbReference type="Proteomes" id="UP000827976"/>
    </source>
</evidence>